<dbReference type="InterPro" id="IPR050060">
    <property type="entry name" value="Phosphoglucosamine_mutase"/>
</dbReference>
<dbReference type="GO" id="GO:0005975">
    <property type="term" value="P:carbohydrate metabolic process"/>
    <property type="evidence" value="ECO:0007669"/>
    <property type="project" value="InterPro"/>
</dbReference>
<keyword evidence="5 9" id="KW-0413">Isomerase</keyword>
<dbReference type="eggNOG" id="COG1109">
    <property type="taxonomic scope" value="Bacteria"/>
</dbReference>
<feature type="domain" description="Alpha-D-phosphohexomutase alpha/beta/alpha" evidence="13">
    <location>
        <begin position="3"/>
        <end position="132"/>
    </location>
</feature>
<keyword evidence="3 9" id="KW-0479">Metal-binding</keyword>
<dbReference type="PRINTS" id="PR00509">
    <property type="entry name" value="PGMPMM"/>
</dbReference>
<comment type="catalytic activity">
    <reaction evidence="6 9 11">
        <text>alpha-D-glucosamine 1-phosphate = D-glucosamine 6-phosphate</text>
        <dbReference type="Rhea" id="RHEA:23424"/>
        <dbReference type="ChEBI" id="CHEBI:58516"/>
        <dbReference type="ChEBI" id="CHEBI:58725"/>
        <dbReference type="EC" id="5.4.2.10"/>
    </reaction>
</comment>
<feature type="active site" description="Phosphoserine intermediate" evidence="9">
    <location>
        <position position="99"/>
    </location>
</feature>
<dbReference type="Pfam" id="PF02878">
    <property type="entry name" value="PGM_PMM_I"/>
    <property type="match status" value="1"/>
</dbReference>
<feature type="binding site" evidence="9">
    <location>
        <position position="240"/>
    </location>
    <ligand>
        <name>Mg(2+)</name>
        <dbReference type="ChEBI" id="CHEBI:18420"/>
    </ligand>
</feature>
<dbReference type="Pfam" id="PF02880">
    <property type="entry name" value="PGM_PMM_III"/>
    <property type="match status" value="1"/>
</dbReference>
<keyword evidence="2 9" id="KW-0597">Phosphoprotein</keyword>
<evidence type="ECO:0000256" key="5">
    <source>
        <dbReference type="ARBA" id="ARBA00023235"/>
    </source>
</evidence>
<evidence type="ECO:0000256" key="6">
    <source>
        <dbReference type="ARBA" id="ARBA00050364"/>
    </source>
</evidence>
<dbReference type="FunFam" id="3.40.120.10:FF:000002">
    <property type="entry name" value="Phosphoglucosamine mutase"/>
    <property type="match status" value="1"/>
</dbReference>
<dbReference type="InterPro" id="IPR016055">
    <property type="entry name" value="A-D-PHexomutase_a/b/a-I/II/III"/>
</dbReference>
<dbReference type="GO" id="GO:0006048">
    <property type="term" value="P:UDP-N-acetylglucosamine biosynthetic process"/>
    <property type="evidence" value="ECO:0007669"/>
    <property type="project" value="TreeGrafter"/>
</dbReference>
<evidence type="ECO:0000256" key="1">
    <source>
        <dbReference type="ARBA" id="ARBA00010231"/>
    </source>
</evidence>
<dbReference type="InterPro" id="IPR005843">
    <property type="entry name" value="A-D-PHexomutase_C"/>
</dbReference>
<dbReference type="GO" id="GO:0005829">
    <property type="term" value="C:cytosol"/>
    <property type="evidence" value="ECO:0007669"/>
    <property type="project" value="TreeGrafter"/>
</dbReference>
<dbReference type="OrthoDB" id="9806956at2"/>
<dbReference type="CDD" id="cd05802">
    <property type="entry name" value="GlmM"/>
    <property type="match status" value="1"/>
</dbReference>
<reference evidence="16 17" key="1">
    <citation type="submission" date="2008-12" db="EMBL/GenBank/DDBJ databases">
        <authorList>
            <person name="Fulton L."/>
            <person name="Clifton S."/>
            <person name="Fulton B."/>
            <person name="Xu J."/>
            <person name="Minx P."/>
            <person name="Pepin K.H."/>
            <person name="Johnson M."/>
            <person name="Bhonagiri V."/>
            <person name="Nash W.E."/>
            <person name="Mardis E.R."/>
            <person name="Wilson R.K."/>
        </authorList>
    </citation>
    <scope>NUCLEOTIDE SEQUENCE [LARGE SCALE GENOMIC DNA]</scope>
    <source>
        <strain evidence="16 17">DSM 12042</strain>
    </source>
</reference>
<dbReference type="Proteomes" id="UP000005950">
    <property type="component" value="Unassembled WGS sequence"/>
</dbReference>
<feature type="domain" description="Alpha-D-phosphohexomutase alpha/beta/alpha" evidence="14">
    <location>
        <begin position="156"/>
        <end position="251"/>
    </location>
</feature>
<dbReference type="GO" id="GO:0008966">
    <property type="term" value="F:phosphoglucosamine mutase activity"/>
    <property type="evidence" value="ECO:0007669"/>
    <property type="project" value="UniProtKB-UniRule"/>
</dbReference>
<evidence type="ECO:0000313" key="16">
    <source>
        <dbReference type="EMBL" id="EEF66065.1"/>
    </source>
</evidence>
<keyword evidence="4 9" id="KW-0460">Magnesium</keyword>
<evidence type="ECO:0000256" key="2">
    <source>
        <dbReference type="ARBA" id="ARBA00022553"/>
    </source>
</evidence>
<dbReference type="InterPro" id="IPR016066">
    <property type="entry name" value="A-D-PHexomutase_CS"/>
</dbReference>
<reference evidence="16 17" key="2">
    <citation type="submission" date="2009-02" db="EMBL/GenBank/DDBJ databases">
        <title>Draft genome sequence of Holdemania filiformis DSM 12042.</title>
        <authorList>
            <person name="Sudarsanam P."/>
            <person name="Ley R."/>
            <person name="Guruge J."/>
            <person name="Turnbaugh P.J."/>
            <person name="Mahowald M."/>
            <person name="Liep D."/>
            <person name="Gordon J."/>
        </authorList>
    </citation>
    <scope>NUCLEOTIDE SEQUENCE [LARGE SCALE GENOMIC DNA]</scope>
    <source>
        <strain evidence="16 17">DSM 12042</strain>
    </source>
</reference>
<dbReference type="PROSITE" id="PS00710">
    <property type="entry name" value="PGM_PMM"/>
    <property type="match status" value="1"/>
</dbReference>
<evidence type="ECO:0000313" key="17">
    <source>
        <dbReference type="Proteomes" id="UP000005950"/>
    </source>
</evidence>
<dbReference type="GO" id="GO:0004615">
    <property type="term" value="F:phosphomannomutase activity"/>
    <property type="evidence" value="ECO:0007669"/>
    <property type="project" value="TreeGrafter"/>
</dbReference>
<dbReference type="Gene3D" id="3.40.120.10">
    <property type="entry name" value="Alpha-D-Glucose-1,6-Bisphosphate, subunit A, domain 3"/>
    <property type="match status" value="3"/>
</dbReference>
<comment type="function">
    <text evidence="9 11">Catalyzes the conversion of glucosamine-6-phosphate to glucosamine-1-phosphate.</text>
</comment>
<comment type="caution">
    <text evidence="16">The sequence shown here is derived from an EMBL/GenBank/DDBJ whole genome shotgun (WGS) entry which is preliminary data.</text>
</comment>
<evidence type="ECO:0000259" key="12">
    <source>
        <dbReference type="Pfam" id="PF00408"/>
    </source>
</evidence>
<dbReference type="STRING" id="545696.HOLDEFILI_03808"/>
<dbReference type="Pfam" id="PF00408">
    <property type="entry name" value="PGM_PMM_IV"/>
    <property type="match status" value="1"/>
</dbReference>
<accession>B9YD92</accession>
<evidence type="ECO:0000259" key="14">
    <source>
        <dbReference type="Pfam" id="PF02879"/>
    </source>
</evidence>
<dbReference type="PANTHER" id="PTHR42946:SF1">
    <property type="entry name" value="PHOSPHOGLUCOMUTASE (ALPHA-D-GLUCOSE-1,6-BISPHOSPHATE-DEPENDENT)"/>
    <property type="match status" value="1"/>
</dbReference>
<dbReference type="GO" id="GO:0009252">
    <property type="term" value="P:peptidoglycan biosynthetic process"/>
    <property type="evidence" value="ECO:0007669"/>
    <property type="project" value="TreeGrafter"/>
</dbReference>
<evidence type="ECO:0000256" key="3">
    <source>
        <dbReference type="ARBA" id="ARBA00022723"/>
    </source>
</evidence>
<dbReference type="InterPro" id="IPR036900">
    <property type="entry name" value="A-D-PHexomutase_C_sf"/>
</dbReference>
<dbReference type="Pfam" id="PF02879">
    <property type="entry name" value="PGM_PMM_II"/>
    <property type="match status" value="1"/>
</dbReference>
<dbReference type="FunFam" id="3.30.310.50:FF:000001">
    <property type="entry name" value="Phosphoglucosamine mutase"/>
    <property type="match status" value="1"/>
</dbReference>
<comment type="cofactor">
    <cofactor evidence="9">
        <name>Mg(2+)</name>
        <dbReference type="ChEBI" id="CHEBI:18420"/>
    </cofactor>
    <text evidence="9">Binds 1 Mg(2+) ion per subunit.</text>
</comment>
<dbReference type="EMBL" id="ACCF01000239">
    <property type="protein sequence ID" value="EEF66065.1"/>
    <property type="molecule type" value="Genomic_DNA"/>
</dbReference>
<dbReference type="InterPro" id="IPR005844">
    <property type="entry name" value="A-D-PHexomutase_a/b/a-I"/>
</dbReference>
<dbReference type="HOGENOM" id="CLU_016950_7_0_9"/>
<evidence type="ECO:0000256" key="11">
    <source>
        <dbReference type="RuleBase" id="RU004327"/>
    </source>
</evidence>
<feature type="binding site" description="via phosphate group" evidence="9">
    <location>
        <position position="99"/>
    </location>
    <ligand>
        <name>Mg(2+)</name>
        <dbReference type="ChEBI" id="CHEBI:18420"/>
    </ligand>
</feature>
<dbReference type="SUPFAM" id="SSF55957">
    <property type="entry name" value="Phosphoglucomutase, C-terminal domain"/>
    <property type="match status" value="1"/>
</dbReference>
<evidence type="ECO:0000259" key="15">
    <source>
        <dbReference type="Pfam" id="PF02880"/>
    </source>
</evidence>
<comment type="similarity">
    <text evidence="1 9 10">Belongs to the phosphohexose mutase family.</text>
</comment>
<dbReference type="HAMAP" id="MF_01554_B">
    <property type="entry name" value="GlmM_B"/>
    <property type="match status" value="1"/>
</dbReference>
<feature type="binding site" evidence="9">
    <location>
        <position position="238"/>
    </location>
    <ligand>
        <name>Mg(2+)</name>
        <dbReference type="ChEBI" id="CHEBI:18420"/>
    </ligand>
</feature>
<feature type="domain" description="Alpha-D-phosphohexomutase C-terminal" evidence="12">
    <location>
        <begin position="371"/>
        <end position="436"/>
    </location>
</feature>
<proteinExistence type="inferred from homology"/>
<evidence type="ECO:0000256" key="10">
    <source>
        <dbReference type="RuleBase" id="RU004326"/>
    </source>
</evidence>
<dbReference type="SUPFAM" id="SSF53738">
    <property type="entry name" value="Phosphoglucomutase, first 3 domains"/>
    <property type="match status" value="3"/>
</dbReference>
<protein>
    <recommendedName>
        <fullName evidence="8 9">Phosphoglucosamine mutase</fullName>
        <ecNumber evidence="7 9">5.4.2.10</ecNumber>
    </recommendedName>
</protein>
<gene>
    <name evidence="9 16" type="primary">glmM</name>
    <name evidence="16" type="ORF">HOLDEFILI_03808</name>
</gene>
<dbReference type="EC" id="5.4.2.10" evidence="7 9"/>
<dbReference type="Gene3D" id="3.30.310.50">
    <property type="entry name" value="Alpha-D-phosphohexomutase, C-terminal domain"/>
    <property type="match status" value="1"/>
</dbReference>
<sequence>MGRYFGTDGIRGKANETLDVQRAFQVGRYLGYYFSRQGKGRILVGKDTRLSSGMFENAIAAGASASGADVYLLGYCPTPSVAYLVKREQFSCGVMISASHNPYYDNGIKVFSQAGIKLSSEIEALVENYIDGLTEIPLVSGEKIGQVIRYDEGLEHYLDWLESLFDFRLEQFHLALDLANGSATTTAEKLLRRMGAHCTVIHSEPNGVNINTKCGSTHPESLQELMKSGIFDLGLAFDGDADRLIAVDPQGNLINGDYVLYICGKYLKENGLLHGNTVVSTVMANLGFFKAMERLDIATESTQVGDKYVYECMVKNDYMLGGEQSGHIIFKEHATTGDGLLTALKLLEVMHKTGKGILSLEEGLKIYPQLLINVPVKDKEAAMQADPIVKEVAAINEELHGNGRILVRPSGTEPLVRVMVEAESDELCHHYVYRVVDLIEKSGL</sequence>
<dbReference type="NCBIfam" id="TIGR01455">
    <property type="entry name" value="glmM"/>
    <property type="match status" value="1"/>
</dbReference>
<evidence type="ECO:0000256" key="7">
    <source>
        <dbReference type="ARBA" id="ARBA00066330"/>
    </source>
</evidence>
<name>B9YD92_9FIRM</name>
<dbReference type="InterPro" id="IPR005845">
    <property type="entry name" value="A-D-PHexomutase_a/b/a-II"/>
</dbReference>
<dbReference type="InterPro" id="IPR005846">
    <property type="entry name" value="A-D-PHexomutase_a/b/a-III"/>
</dbReference>
<dbReference type="InterPro" id="IPR006352">
    <property type="entry name" value="GlmM_bact"/>
</dbReference>
<evidence type="ECO:0000259" key="13">
    <source>
        <dbReference type="Pfam" id="PF02878"/>
    </source>
</evidence>
<dbReference type="GO" id="GO:0000287">
    <property type="term" value="F:magnesium ion binding"/>
    <property type="evidence" value="ECO:0007669"/>
    <property type="project" value="UniProtKB-UniRule"/>
</dbReference>
<dbReference type="AlphaFoldDB" id="B9YD92"/>
<dbReference type="RefSeq" id="WP_006060952.1">
    <property type="nucleotide sequence ID" value="NZ_GG657562.1"/>
</dbReference>
<evidence type="ECO:0000256" key="8">
    <source>
        <dbReference type="ARBA" id="ARBA00068193"/>
    </source>
</evidence>
<feature type="binding site" evidence="9">
    <location>
        <position position="242"/>
    </location>
    <ligand>
        <name>Mg(2+)</name>
        <dbReference type="ChEBI" id="CHEBI:18420"/>
    </ligand>
</feature>
<feature type="domain" description="Alpha-D-phosphohexomutase alpha/beta/alpha" evidence="15">
    <location>
        <begin position="255"/>
        <end position="359"/>
    </location>
</feature>
<dbReference type="InterPro" id="IPR005841">
    <property type="entry name" value="Alpha-D-phosphohexomutase_SF"/>
</dbReference>
<feature type="modified residue" description="Phosphoserine" evidence="9">
    <location>
        <position position="99"/>
    </location>
</feature>
<dbReference type="FunFam" id="3.40.120.10:FF:000001">
    <property type="entry name" value="Phosphoglucosamine mutase"/>
    <property type="match status" value="1"/>
</dbReference>
<evidence type="ECO:0000256" key="4">
    <source>
        <dbReference type="ARBA" id="ARBA00022842"/>
    </source>
</evidence>
<organism evidence="16 17">
    <name type="scientific">Holdemania filiformis DSM 12042</name>
    <dbReference type="NCBI Taxonomy" id="545696"/>
    <lineage>
        <taxon>Bacteria</taxon>
        <taxon>Bacillati</taxon>
        <taxon>Bacillota</taxon>
        <taxon>Erysipelotrichia</taxon>
        <taxon>Erysipelotrichales</taxon>
        <taxon>Erysipelotrichaceae</taxon>
        <taxon>Holdemania</taxon>
    </lineage>
</organism>
<dbReference type="PANTHER" id="PTHR42946">
    <property type="entry name" value="PHOSPHOHEXOSE MUTASE"/>
    <property type="match status" value="1"/>
</dbReference>
<comment type="PTM">
    <text evidence="9">Activated by phosphorylation.</text>
</comment>
<evidence type="ECO:0000256" key="9">
    <source>
        <dbReference type="HAMAP-Rule" id="MF_01554"/>
    </source>
</evidence>